<feature type="compositionally biased region" description="Low complexity" evidence="1">
    <location>
        <begin position="457"/>
        <end position="472"/>
    </location>
</feature>
<feature type="transmembrane region" description="Helical" evidence="2">
    <location>
        <begin position="98"/>
        <end position="119"/>
    </location>
</feature>
<feature type="compositionally biased region" description="Basic and acidic residues" evidence="1">
    <location>
        <begin position="575"/>
        <end position="591"/>
    </location>
</feature>
<accession>A0ABS6B3C0</accession>
<feature type="compositionally biased region" description="Basic and acidic residues" evidence="1">
    <location>
        <begin position="15"/>
        <end position="25"/>
    </location>
</feature>
<feature type="transmembrane region" description="Helical" evidence="2">
    <location>
        <begin position="131"/>
        <end position="154"/>
    </location>
</feature>
<dbReference type="Proteomes" id="UP000733379">
    <property type="component" value="Unassembled WGS sequence"/>
</dbReference>
<reference evidence="3 4" key="1">
    <citation type="submission" date="2021-06" db="EMBL/GenBank/DDBJ databases">
        <title>Actinomycetes sequencing.</title>
        <authorList>
            <person name="Shan Q."/>
        </authorList>
    </citation>
    <scope>NUCLEOTIDE SEQUENCE [LARGE SCALE GENOMIC DNA]</scope>
    <source>
        <strain evidence="3 4">NEAU-G5</strain>
    </source>
</reference>
<evidence type="ECO:0000313" key="4">
    <source>
        <dbReference type="Proteomes" id="UP000733379"/>
    </source>
</evidence>
<feature type="compositionally biased region" description="Polar residues" evidence="1">
    <location>
        <begin position="675"/>
        <end position="695"/>
    </location>
</feature>
<keyword evidence="2" id="KW-0812">Transmembrane</keyword>
<feature type="region of interest" description="Disordered" evidence="1">
    <location>
        <begin position="161"/>
        <end position="198"/>
    </location>
</feature>
<keyword evidence="2" id="KW-1133">Transmembrane helix</keyword>
<keyword evidence="4" id="KW-1185">Reference proteome</keyword>
<organism evidence="3 4">
    <name type="scientific">Nocardia albiluteola</name>
    <dbReference type="NCBI Taxonomy" id="2842303"/>
    <lineage>
        <taxon>Bacteria</taxon>
        <taxon>Bacillati</taxon>
        <taxon>Actinomycetota</taxon>
        <taxon>Actinomycetes</taxon>
        <taxon>Mycobacteriales</taxon>
        <taxon>Nocardiaceae</taxon>
        <taxon>Nocardia</taxon>
    </lineage>
</organism>
<dbReference type="EMBL" id="JAHKNI010000008">
    <property type="protein sequence ID" value="MBU3064613.1"/>
    <property type="molecule type" value="Genomic_DNA"/>
</dbReference>
<gene>
    <name evidence="3" type="ORF">KO481_24165</name>
</gene>
<sequence length="800" mass="84356">MVNPKRSGNRPMPTEPERDRGRSSEPDASDAAPSGFRIADTLAAVMLLLATLTYLGRLMVGLSQPGDTIAPRDFGSLLASIIAIVAGILLVTGVKPPVARVTGALGAGALLLFNVANLTGGAVDDVIGKSARWAAIPIAATTFLAIVALIQASWTSVETVRTRADRDEDQDAPAPVAQTVAEPTPAPERPALPERSAPIPETLGVIGVPEADDEPAVPWQQADVVDAPGQPFEPYEHRPEPISTADESLGSYARADARSAEDPSTLLLPPHRPGPFGAPLNEGPAATDAVPYVDGSPDTTERHATPMAPQHPGPFGAPRRPDQFAPEPQTARSREAESFAGQELPSPVSRPQPMEFDPGTQSRTEPFISQPPHVETESEGEATSLLPRPTGPFGAPRREPLPPEPSRGSGYGPGAPEQYPGPQSNPASAIPERGPVVRDAGRPPAEQPAPDRREPESAAAQMSAGSPSQQPGPFGGPPLGYEHAETEGIPMGQFADHPTTVLPRPGGAADAELSRDGVIGAQPYVSPDTAPLHRQDYPQAMSEPRPPAGRGYDSEPAAYRPAGDVAPQPIPSPVPHRDDYNSRFPEGEPYRPESAPGEWPAERQPAPDVSRADSGTAVGGAEAQWPAAPHRRPFGSFEYPAEVVVAQDHNTARLPVAEQRQPGDHQAPPAFSAFEPTNQRGEGWSQHDSQWQSSGDGPPQQAAPTEAIPHASETSPIPTQHTGRQPMLRQPGGFLTPPPVDSEPIPAQQPPARHRGADDQPYAVPFANLVAAEPDSAPPPPDPVQAPPKRLSPMPQNDQQ</sequence>
<keyword evidence="2" id="KW-0472">Membrane</keyword>
<evidence type="ECO:0000313" key="3">
    <source>
        <dbReference type="EMBL" id="MBU3064613.1"/>
    </source>
</evidence>
<comment type="caution">
    <text evidence="3">The sequence shown here is derived from an EMBL/GenBank/DDBJ whole genome shotgun (WGS) entry which is preliminary data.</text>
</comment>
<feature type="region of interest" description="Disordered" evidence="1">
    <location>
        <begin position="650"/>
        <end position="800"/>
    </location>
</feature>
<name>A0ABS6B3C0_9NOCA</name>
<feature type="compositionally biased region" description="Polar residues" evidence="1">
    <location>
        <begin position="712"/>
        <end position="723"/>
    </location>
</feature>
<feature type="region of interest" description="Disordered" evidence="1">
    <location>
        <begin position="254"/>
        <end position="629"/>
    </location>
</feature>
<feature type="region of interest" description="Disordered" evidence="1">
    <location>
        <begin position="1"/>
        <end position="32"/>
    </location>
</feature>
<feature type="transmembrane region" description="Helical" evidence="2">
    <location>
        <begin position="74"/>
        <end position="92"/>
    </location>
</feature>
<dbReference type="RefSeq" id="WP_215919935.1">
    <property type="nucleotide sequence ID" value="NZ_JAHKNI010000008.1"/>
</dbReference>
<feature type="transmembrane region" description="Helical" evidence="2">
    <location>
        <begin position="42"/>
        <end position="62"/>
    </location>
</feature>
<evidence type="ECO:0000256" key="1">
    <source>
        <dbReference type="SAM" id="MobiDB-lite"/>
    </source>
</evidence>
<feature type="compositionally biased region" description="Pro residues" evidence="1">
    <location>
        <begin position="776"/>
        <end position="786"/>
    </location>
</feature>
<protein>
    <submittedName>
        <fullName evidence="3">Uncharacterized protein</fullName>
    </submittedName>
</protein>
<evidence type="ECO:0000256" key="2">
    <source>
        <dbReference type="SAM" id="Phobius"/>
    </source>
</evidence>
<proteinExistence type="predicted"/>